<dbReference type="GO" id="GO:0042575">
    <property type="term" value="C:DNA polymerase complex"/>
    <property type="evidence" value="ECO:0007669"/>
    <property type="project" value="UniProtKB-ARBA"/>
</dbReference>
<dbReference type="InterPro" id="IPR043502">
    <property type="entry name" value="DNA/RNA_pol_sf"/>
</dbReference>
<dbReference type="GO" id="GO:0003887">
    <property type="term" value="F:DNA-directed DNA polymerase activity"/>
    <property type="evidence" value="ECO:0007669"/>
    <property type="project" value="UniProtKB-KW"/>
</dbReference>
<proteinExistence type="inferred from homology"/>
<comment type="similarity">
    <text evidence="1">Belongs to the DNA polymerase type-B family.</text>
</comment>
<organism evidence="10 11">
    <name type="scientific">Caenorhabditis nigoni</name>
    <dbReference type="NCBI Taxonomy" id="1611254"/>
    <lineage>
        <taxon>Eukaryota</taxon>
        <taxon>Metazoa</taxon>
        <taxon>Ecdysozoa</taxon>
        <taxon>Nematoda</taxon>
        <taxon>Chromadorea</taxon>
        <taxon>Rhabditida</taxon>
        <taxon>Rhabditina</taxon>
        <taxon>Rhabditomorpha</taxon>
        <taxon>Rhabditoidea</taxon>
        <taxon>Rhabditidae</taxon>
        <taxon>Peloderinae</taxon>
        <taxon>Caenorhabditis</taxon>
    </lineage>
</organism>
<dbReference type="Gene3D" id="3.30.420.10">
    <property type="entry name" value="Ribonuclease H-like superfamily/Ribonuclease H"/>
    <property type="match status" value="1"/>
</dbReference>
<keyword evidence="4" id="KW-0548">Nucleotidyltransferase</keyword>
<name>A0A2G5TSJ4_9PELO</name>
<accession>A0A2G5TSJ4</accession>
<feature type="domain" description="DNA-directed DNA polymerase family B mitochondria/virus" evidence="9">
    <location>
        <begin position="427"/>
        <end position="613"/>
    </location>
</feature>
<dbReference type="GO" id="GO:0003677">
    <property type="term" value="F:DNA binding"/>
    <property type="evidence" value="ECO:0007669"/>
    <property type="project" value="UniProtKB-KW"/>
</dbReference>
<dbReference type="InterPro" id="IPR011335">
    <property type="entry name" value="Restrct_endonuc-II-like"/>
</dbReference>
<sequence>MLKKANANMESTHYWLNLRHPGYKEADGFWICHKTYSMANGHTLINTIADHVQSNDNIGLDDTMTLTMRIFTRNTTHGRGGEIPDKILRKFGLKRPHVRGDGYCLPKAVVIGKCWSDKMTAKSEAEANTFFEKYRSMTRHDKSAKYQAGIQENEAIKLLKEADMDHRRTDHSLDDLLELGEYLTDYRITVWTLEPGCSFPTIIFDMNEDSPGFISLFYHDDHFDFFHPTVEHVRLKFCFRCNSLVGKDHFKRCKALCKRCGFLECEKGQDSIYCSECNIHFTSRQCYDQHLMKKSTKALLIAKCPECRRIHQRDSQSKVEHTCFTVRFCKVCMKMTKGPHECAHAKPTEASKQRAMKKQETWRMIIYDFECQVTKFEKYQTESCLLSYDLQQVYGEACEECESGYFSYAENDNVLEAFAKFLINNEKLKNAYVIAHNGGRYDHVLALEQLLKEEIYDQNFLLSGATILSATVKVDKKNTLTFRDSVKYLQMPLDQLPKAFNLKTKSKGTFPYMYNHPDHHHTTTPSHPPIEYYEPNRMSVKKRNEFLQWYEQVKDREFDFDKEILEYCQTDVNILTEAIVSFIQTCDQTNQGKWNPIIQCPTLASFLMFIMTHEHIQDGDIGYIPENGYPGRNNSAFALKYLLWLEQEQPGLKIQHKLRGEEYLLQTRDWGYWMDGYEAATKQVWEIHGCLFHGCPKCFPNRDALCPRNKTYTMGELHDRTMKKDSQIREAGYNLHAIWECEIREKMRKCEEMRNFFKRCRQTHTLRPREAMYGGRTQQFATMVAANEDYSVEYFDFCSEYPKVNMKSGQYPRGVPNRITSGFDSILEGEPLLYKGLIFCDVLPPDACPIPVLPYRANGKLMFPLCSSCANSSKIYNVCPHRNAKDRYLTGTWCHDELNLAIANGYKILKFHEVWNWDPPQWFTGGFFASFMRPLLKMKHASSGWPRDDMTMEEKQAHVDSIFENDGVELSVDQVESNPALRSLSKLFLNSTWGKFAQNPQKNETRMFTIRDYLKAGKFIDQPGYEPTCFEEWGDTHILVSRRPIKEIVTTSRFSNIVYGALTTSAARVDLFNAMKKIGADNLIYCDTDSVMFRQKRGTDPLAKLKGEALGQMTDEVPKGWKISEIVAIAPKVYSYKMLNENEEEKHVCKAKGITLNYETCEKVNFATMKELAVKRLSGAPEHIVVTRMRMKRGSNFLDGLESVQEEKRVRCVMDKGVFDAQGVLTPFGSNVSVVNDYDYYILINGKKVYIIMKYKFTTLCTQTRLNYFLSLTTFIYPKSL</sequence>
<dbReference type="EC" id="2.7.7.7" evidence="2"/>
<dbReference type="GO" id="GO:0006281">
    <property type="term" value="P:DNA repair"/>
    <property type="evidence" value="ECO:0007669"/>
    <property type="project" value="UniProtKB-ARBA"/>
</dbReference>
<dbReference type="GO" id="GO:0000166">
    <property type="term" value="F:nucleotide binding"/>
    <property type="evidence" value="ECO:0007669"/>
    <property type="project" value="InterPro"/>
</dbReference>
<evidence type="ECO:0000256" key="1">
    <source>
        <dbReference type="ARBA" id="ARBA00005755"/>
    </source>
</evidence>
<dbReference type="PANTHER" id="PTHR33568:SF3">
    <property type="entry name" value="DNA-DIRECTED DNA POLYMERASE"/>
    <property type="match status" value="1"/>
</dbReference>
<dbReference type="Gene3D" id="3.40.960.10">
    <property type="entry name" value="VSR Endonuclease"/>
    <property type="match status" value="1"/>
</dbReference>
<reference evidence="11" key="1">
    <citation type="submission" date="2017-10" db="EMBL/GenBank/DDBJ databases">
        <title>Rapid genome shrinkage in a self-fertile nematode reveals novel sperm competition proteins.</title>
        <authorList>
            <person name="Yin D."/>
            <person name="Schwarz E.M."/>
            <person name="Thomas C.G."/>
            <person name="Felde R.L."/>
            <person name="Korf I.F."/>
            <person name="Cutter A.D."/>
            <person name="Schartner C.M."/>
            <person name="Ralston E.J."/>
            <person name="Meyer B.J."/>
            <person name="Haag E.S."/>
        </authorList>
    </citation>
    <scope>NUCLEOTIDE SEQUENCE [LARGE SCALE GENOMIC DNA]</scope>
    <source>
        <strain evidence="11">JU1422</strain>
    </source>
</reference>
<dbReference type="SUPFAM" id="SSF52980">
    <property type="entry name" value="Restriction endonuclease-like"/>
    <property type="match status" value="1"/>
</dbReference>
<evidence type="ECO:0000256" key="3">
    <source>
        <dbReference type="ARBA" id="ARBA00022679"/>
    </source>
</evidence>
<keyword evidence="5" id="KW-0235">DNA replication</keyword>
<gene>
    <name evidence="10" type="primary">Cnig_chr_V.g21542</name>
    <name evidence="10" type="ORF">B9Z55_021542</name>
</gene>
<comment type="catalytic activity">
    <reaction evidence="8">
        <text>DNA(n) + a 2'-deoxyribonucleoside 5'-triphosphate = DNA(n+1) + diphosphate</text>
        <dbReference type="Rhea" id="RHEA:22508"/>
        <dbReference type="Rhea" id="RHEA-COMP:17339"/>
        <dbReference type="Rhea" id="RHEA-COMP:17340"/>
        <dbReference type="ChEBI" id="CHEBI:33019"/>
        <dbReference type="ChEBI" id="CHEBI:61560"/>
        <dbReference type="ChEBI" id="CHEBI:173112"/>
        <dbReference type="EC" id="2.7.7.7"/>
    </reaction>
</comment>
<keyword evidence="3" id="KW-0808">Transferase</keyword>
<dbReference type="Pfam" id="PF03175">
    <property type="entry name" value="DNA_pol_B_2"/>
    <property type="match status" value="2"/>
</dbReference>
<dbReference type="SUPFAM" id="SSF53098">
    <property type="entry name" value="Ribonuclease H-like"/>
    <property type="match status" value="1"/>
</dbReference>
<evidence type="ECO:0000256" key="5">
    <source>
        <dbReference type="ARBA" id="ARBA00022705"/>
    </source>
</evidence>
<dbReference type="Gene3D" id="3.90.1600.10">
    <property type="entry name" value="Palm domain of DNA polymerase"/>
    <property type="match status" value="1"/>
</dbReference>
<dbReference type="InterPro" id="IPR036397">
    <property type="entry name" value="RNaseH_sf"/>
</dbReference>
<dbReference type="InterPro" id="IPR023211">
    <property type="entry name" value="DNA_pol_palm_dom_sf"/>
</dbReference>
<keyword evidence="11" id="KW-1185">Reference proteome</keyword>
<evidence type="ECO:0000256" key="7">
    <source>
        <dbReference type="ARBA" id="ARBA00023125"/>
    </source>
</evidence>
<dbReference type="STRING" id="1611254.A0A2G5TSJ4"/>
<dbReference type="PANTHER" id="PTHR33568">
    <property type="entry name" value="DNA POLYMERASE"/>
    <property type="match status" value="1"/>
</dbReference>
<keyword evidence="6" id="KW-0239">DNA-directed DNA polymerase</keyword>
<evidence type="ECO:0000256" key="6">
    <source>
        <dbReference type="ARBA" id="ARBA00022932"/>
    </source>
</evidence>
<evidence type="ECO:0000256" key="2">
    <source>
        <dbReference type="ARBA" id="ARBA00012417"/>
    </source>
</evidence>
<dbReference type="Proteomes" id="UP000230233">
    <property type="component" value="Chromosome V"/>
</dbReference>
<comment type="caution">
    <text evidence="10">The sequence shown here is derived from an EMBL/GenBank/DDBJ whole genome shotgun (WGS) entry which is preliminary data.</text>
</comment>
<dbReference type="OrthoDB" id="5876545at2759"/>
<keyword evidence="7" id="KW-0238">DNA-binding</keyword>
<evidence type="ECO:0000256" key="4">
    <source>
        <dbReference type="ARBA" id="ARBA00022695"/>
    </source>
</evidence>
<dbReference type="GO" id="GO:0006260">
    <property type="term" value="P:DNA replication"/>
    <property type="evidence" value="ECO:0007669"/>
    <property type="project" value="UniProtKB-KW"/>
</dbReference>
<protein>
    <recommendedName>
        <fullName evidence="2">DNA-directed DNA polymerase</fullName>
        <ecNumber evidence="2">2.7.7.7</ecNumber>
    </recommendedName>
</protein>
<evidence type="ECO:0000256" key="8">
    <source>
        <dbReference type="ARBA" id="ARBA00049244"/>
    </source>
</evidence>
<evidence type="ECO:0000259" key="9">
    <source>
        <dbReference type="Pfam" id="PF03175"/>
    </source>
</evidence>
<evidence type="ECO:0000313" key="10">
    <source>
        <dbReference type="EMBL" id="PIC30224.1"/>
    </source>
</evidence>
<feature type="domain" description="DNA-directed DNA polymerase family B mitochondria/virus" evidence="9">
    <location>
        <begin position="769"/>
        <end position="939"/>
    </location>
</feature>
<dbReference type="InterPro" id="IPR012337">
    <property type="entry name" value="RNaseH-like_sf"/>
</dbReference>
<dbReference type="EMBL" id="PDUG01000005">
    <property type="protein sequence ID" value="PIC30224.1"/>
    <property type="molecule type" value="Genomic_DNA"/>
</dbReference>
<dbReference type="InterPro" id="IPR004868">
    <property type="entry name" value="DNA-dir_DNA_pol_B_mt/vir"/>
</dbReference>
<evidence type="ECO:0000313" key="11">
    <source>
        <dbReference type="Proteomes" id="UP000230233"/>
    </source>
</evidence>
<dbReference type="SUPFAM" id="SSF56672">
    <property type="entry name" value="DNA/RNA polymerases"/>
    <property type="match status" value="1"/>
</dbReference>